<sequence length="457" mass="50506">MINTLYLPEIREMLAENDTDGLREFCTALHPARTAEFMEGLSPQEVWSVLDHADLSLQGEILSYFEPHAQAEMLEVRPPESVAPVVATMSADDQVDLLGEVGEETAEQILACFTVDERRDVLRLSNYPEGTAGAIMTTEMARLSENLTARQALQELTDQAENLETIYYLYVVDEHGSLHGVVSTRDIVSALSKPQKRLNDIMETEVIHASVMDDQEEVLRKMADYDLLAIPVVDEELRLVGIITHDDILDVVVEEAAEDAYRAAAVEPLEETYLRTSVLTLSRKRGVWLAVLFVGAFLTTFALEQYQGDLERIPWLVIFIPLVISTGGNSGNQSATLVITALNKGEASVHDWWIIMRREIVMGLILGFIMAFMGLILALFKSPSVYSALVVPSTLVLVVIAGTFIGSMLPLMFKKIGLDPALMSNPFVAGLIDLFGIVIYMKVSLFLLGEVDPAAMP</sequence>
<protein>
    <recommendedName>
        <fullName evidence="9">Magnesium transporter MgtE</fullName>
    </recommendedName>
</protein>
<dbReference type="Gene3D" id="1.25.60.10">
    <property type="entry name" value="MgtE N-terminal domain-like"/>
    <property type="match status" value="1"/>
</dbReference>
<dbReference type="PROSITE" id="PS51371">
    <property type="entry name" value="CBS"/>
    <property type="match status" value="2"/>
</dbReference>
<proteinExistence type="inferred from homology"/>
<dbReference type="InterPro" id="IPR036739">
    <property type="entry name" value="SLC41_membr_dom_sf"/>
</dbReference>
<evidence type="ECO:0000256" key="8">
    <source>
        <dbReference type="PROSITE-ProRule" id="PRU00703"/>
    </source>
</evidence>
<dbReference type="InterPro" id="IPR000644">
    <property type="entry name" value="CBS_dom"/>
</dbReference>
<dbReference type="EMBL" id="PUHY01000005">
    <property type="protein sequence ID" value="PQO37824.1"/>
    <property type="molecule type" value="Genomic_DNA"/>
</dbReference>
<dbReference type="SUPFAM" id="SSF161093">
    <property type="entry name" value="MgtE membrane domain-like"/>
    <property type="match status" value="1"/>
</dbReference>
<dbReference type="SUPFAM" id="SSF54631">
    <property type="entry name" value="CBS-domain pair"/>
    <property type="match status" value="1"/>
</dbReference>
<dbReference type="OrthoDB" id="9790355at2"/>
<dbReference type="SMART" id="SM00924">
    <property type="entry name" value="MgtE_N"/>
    <property type="match status" value="1"/>
</dbReference>
<gene>
    <name evidence="11" type="primary">mgtE</name>
    <name evidence="11" type="ORF">C5Y83_07725</name>
</gene>
<comment type="function">
    <text evidence="9">Acts as a magnesium transporter.</text>
</comment>
<evidence type="ECO:0000256" key="9">
    <source>
        <dbReference type="RuleBase" id="RU362011"/>
    </source>
</evidence>
<dbReference type="CDD" id="cd04606">
    <property type="entry name" value="CBS_pair_Mg_transporter"/>
    <property type="match status" value="1"/>
</dbReference>
<dbReference type="InterPro" id="IPR006668">
    <property type="entry name" value="Mg_transptr_MgtE_intracell_dom"/>
</dbReference>
<dbReference type="SMART" id="SM00116">
    <property type="entry name" value="CBS"/>
    <property type="match status" value="2"/>
</dbReference>
<feature type="transmembrane region" description="Helical" evidence="9">
    <location>
        <begin position="315"/>
        <end position="339"/>
    </location>
</feature>
<keyword evidence="8" id="KW-0129">CBS domain</keyword>
<feature type="transmembrane region" description="Helical" evidence="9">
    <location>
        <begin position="286"/>
        <end position="303"/>
    </location>
</feature>
<reference evidence="11 12" key="1">
    <citation type="submission" date="2018-02" db="EMBL/GenBank/DDBJ databases">
        <title>Comparative genomes isolates from brazilian mangrove.</title>
        <authorList>
            <person name="Araujo J.E."/>
            <person name="Taketani R.G."/>
            <person name="Silva M.C.P."/>
            <person name="Loureco M.V."/>
            <person name="Andreote F.D."/>
        </authorList>
    </citation>
    <scope>NUCLEOTIDE SEQUENCE [LARGE SCALE GENOMIC DNA]</scope>
    <source>
        <strain evidence="11 12">Hex-1 MGV</strain>
    </source>
</reference>
<dbReference type="Pfam" id="PF03448">
    <property type="entry name" value="MgtE_N"/>
    <property type="match status" value="1"/>
</dbReference>
<dbReference type="PANTHER" id="PTHR43773:SF1">
    <property type="entry name" value="MAGNESIUM TRANSPORTER MGTE"/>
    <property type="match status" value="1"/>
</dbReference>
<dbReference type="RefSeq" id="WP_105329073.1">
    <property type="nucleotide sequence ID" value="NZ_PUHY01000005.1"/>
</dbReference>
<accession>A0A2S8G108</accession>
<dbReference type="AlphaFoldDB" id="A0A2S8G108"/>
<dbReference type="NCBIfam" id="TIGR00400">
    <property type="entry name" value="mgtE"/>
    <property type="match status" value="1"/>
</dbReference>
<keyword evidence="7 9" id="KW-0472">Membrane</keyword>
<comment type="similarity">
    <text evidence="2 9">Belongs to the SLC41A transporter family.</text>
</comment>
<evidence type="ECO:0000313" key="12">
    <source>
        <dbReference type="Proteomes" id="UP000238322"/>
    </source>
</evidence>
<feature type="transmembrane region" description="Helical" evidence="9">
    <location>
        <begin position="360"/>
        <end position="380"/>
    </location>
</feature>
<keyword evidence="3 9" id="KW-0813">Transport</keyword>
<dbReference type="Gene3D" id="1.10.357.20">
    <property type="entry name" value="SLC41 divalent cation transporters, integral membrane domain"/>
    <property type="match status" value="1"/>
</dbReference>
<dbReference type="InterPro" id="IPR046342">
    <property type="entry name" value="CBS_dom_sf"/>
</dbReference>
<feature type="transmembrane region" description="Helical" evidence="9">
    <location>
        <begin position="427"/>
        <end position="448"/>
    </location>
</feature>
<evidence type="ECO:0000256" key="5">
    <source>
        <dbReference type="ARBA" id="ARBA00022842"/>
    </source>
</evidence>
<dbReference type="Proteomes" id="UP000238322">
    <property type="component" value="Unassembled WGS sequence"/>
</dbReference>
<feature type="domain" description="CBS" evidence="10">
    <location>
        <begin position="136"/>
        <end position="197"/>
    </location>
</feature>
<dbReference type="GO" id="GO:0046872">
    <property type="term" value="F:metal ion binding"/>
    <property type="evidence" value="ECO:0007669"/>
    <property type="project" value="UniProtKB-KW"/>
</dbReference>
<keyword evidence="9" id="KW-0479">Metal-binding</keyword>
<dbReference type="Pfam" id="PF01769">
    <property type="entry name" value="MgtE"/>
    <property type="match status" value="1"/>
</dbReference>
<organism evidence="11 12">
    <name type="scientific">Blastopirellula marina</name>
    <dbReference type="NCBI Taxonomy" id="124"/>
    <lineage>
        <taxon>Bacteria</taxon>
        <taxon>Pseudomonadati</taxon>
        <taxon>Planctomycetota</taxon>
        <taxon>Planctomycetia</taxon>
        <taxon>Pirellulales</taxon>
        <taxon>Pirellulaceae</taxon>
        <taxon>Blastopirellula</taxon>
    </lineage>
</organism>
<dbReference type="SUPFAM" id="SSF158791">
    <property type="entry name" value="MgtE N-terminal domain-like"/>
    <property type="match status" value="1"/>
</dbReference>
<keyword evidence="4 9" id="KW-0812">Transmembrane</keyword>
<dbReference type="Pfam" id="PF00571">
    <property type="entry name" value="CBS"/>
    <property type="match status" value="2"/>
</dbReference>
<keyword evidence="5 9" id="KW-0460">Magnesium</keyword>
<evidence type="ECO:0000256" key="4">
    <source>
        <dbReference type="ARBA" id="ARBA00022692"/>
    </source>
</evidence>
<keyword evidence="6 9" id="KW-1133">Transmembrane helix</keyword>
<keyword evidence="9" id="KW-1003">Cell membrane</keyword>
<dbReference type="Gene3D" id="3.10.580.10">
    <property type="entry name" value="CBS-domain"/>
    <property type="match status" value="1"/>
</dbReference>
<name>A0A2S8G108_9BACT</name>
<dbReference type="GO" id="GO:0005886">
    <property type="term" value="C:plasma membrane"/>
    <property type="evidence" value="ECO:0007669"/>
    <property type="project" value="UniProtKB-SubCell"/>
</dbReference>
<comment type="subcellular location">
    <subcellularLocation>
        <location evidence="9">Cell membrane</location>
        <topology evidence="9">Multi-pass membrane protein</topology>
    </subcellularLocation>
    <subcellularLocation>
        <location evidence="1">Membrane</location>
        <topology evidence="1">Multi-pass membrane protein</topology>
    </subcellularLocation>
</comment>
<dbReference type="InterPro" id="IPR038076">
    <property type="entry name" value="MgtE_N_sf"/>
</dbReference>
<feature type="transmembrane region" description="Helical" evidence="9">
    <location>
        <begin position="386"/>
        <end position="406"/>
    </location>
</feature>
<evidence type="ECO:0000256" key="1">
    <source>
        <dbReference type="ARBA" id="ARBA00004141"/>
    </source>
</evidence>
<dbReference type="GO" id="GO:0015095">
    <property type="term" value="F:magnesium ion transmembrane transporter activity"/>
    <property type="evidence" value="ECO:0007669"/>
    <property type="project" value="UniProtKB-UniRule"/>
</dbReference>
<comment type="caution">
    <text evidence="11">The sequence shown here is derived from an EMBL/GenBank/DDBJ whole genome shotgun (WGS) entry which is preliminary data.</text>
</comment>
<dbReference type="PANTHER" id="PTHR43773">
    <property type="entry name" value="MAGNESIUM TRANSPORTER MGTE"/>
    <property type="match status" value="1"/>
</dbReference>
<dbReference type="InterPro" id="IPR006667">
    <property type="entry name" value="SLC41_membr_dom"/>
</dbReference>
<evidence type="ECO:0000259" key="10">
    <source>
        <dbReference type="PROSITE" id="PS51371"/>
    </source>
</evidence>
<evidence type="ECO:0000256" key="3">
    <source>
        <dbReference type="ARBA" id="ARBA00022448"/>
    </source>
</evidence>
<evidence type="ECO:0000313" key="11">
    <source>
        <dbReference type="EMBL" id="PQO37824.1"/>
    </source>
</evidence>
<comment type="subunit">
    <text evidence="9">Homodimer.</text>
</comment>
<evidence type="ECO:0000256" key="6">
    <source>
        <dbReference type="ARBA" id="ARBA00022989"/>
    </source>
</evidence>
<evidence type="ECO:0000256" key="2">
    <source>
        <dbReference type="ARBA" id="ARBA00009749"/>
    </source>
</evidence>
<dbReference type="InterPro" id="IPR006669">
    <property type="entry name" value="MgtE_transporter"/>
</dbReference>
<evidence type="ECO:0000256" key="7">
    <source>
        <dbReference type="ARBA" id="ARBA00023136"/>
    </source>
</evidence>
<feature type="domain" description="CBS" evidence="10">
    <location>
        <begin position="202"/>
        <end position="258"/>
    </location>
</feature>